<name>A0A3G9JIS1_9FIRM</name>
<evidence type="ECO:0000313" key="2">
    <source>
        <dbReference type="EMBL" id="BBH25831.1"/>
    </source>
</evidence>
<feature type="transmembrane region" description="Helical" evidence="1">
    <location>
        <begin position="79"/>
        <end position="100"/>
    </location>
</feature>
<evidence type="ECO:0000313" key="3">
    <source>
        <dbReference type="Proteomes" id="UP000268059"/>
    </source>
</evidence>
<dbReference type="NCBIfam" id="NF038065">
    <property type="entry name" value="Pr6Pr"/>
    <property type="match status" value="1"/>
</dbReference>
<proteinExistence type="predicted"/>
<dbReference type="InParanoid" id="A0A3G9JIS1"/>
<dbReference type="EMBL" id="AP019309">
    <property type="protein sequence ID" value="BBH25831.1"/>
    <property type="molecule type" value="Genomic_DNA"/>
</dbReference>
<keyword evidence="1" id="KW-0472">Membrane</keyword>
<dbReference type="OrthoDB" id="2339644at2"/>
<dbReference type="InterPro" id="IPR049713">
    <property type="entry name" value="Pr6Pr-like"/>
</dbReference>
<feature type="transmembrane region" description="Helical" evidence="1">
    <location>
        <begin position="37"/>
        <end position="58"/>
    </location>
</feature>
<protein>
    <recommendedName>
        <fullName evidence="4">Integral membrane protein</fullName>
    </recommendedName>
</protein>
<dbReference type="AlphaFoldDB" id="A0A3G9JIS1"/>
<keyword evidence="3" id="KW-1185">Reference proteome</keyword>
<dbReference type="RefSeq" id="WP_125118746.1">
    <property type="nucleotide sequence ID" value="NZ_AP019309.1"/>
</dbReference>
<keyword evidence="1" id="KW-1133">Transmembrane helix</keyword>
<organism evidence="2 3">
    <name type="scientific">Intestinibaculum porci</name>
    <dbReference type="NCBI Taxonomy" id="2487118"/>
    <lineage>
        <taxon>Bacteria</taxon>
        <taxon>Bacillati</taxon>
        <taxon>Bacillota</taxon>
        <taxon>Erysipelotrichia</taxon>
        <taxon>Erysipelotrichales</taxon>
        <taxon>Erysipelotrichaceae</taxon>
        <taxon>Intestinibaculum</taxon>
    </lineage>
</organism>
<feature type="transmembrane region" description="Helical" evidence="1">
    <location>
        <begin position="141"/>
        <end position="160"/>
    </location>
</feature>
<evidence type="ECO:0008006" key="4">
    <source>
        <dbReference type="Google" id="ProtNLM"/>
    </source>
</evidence>
<dbReference type="Proteomes" id="UP000268059">
    <property type="component" value="Chromosome"/>
</dbReference>
<evidence type="ECO:0000256" key="1">
    <source>
        <dbReference type="SAM" id="Phobius"/>
    </source>
</evidence>
<dbReference type="KEGG" id="ebm:SG0102_07650"/>
<keyword evidence="1" id="KW-0812">Transmembrane</keyword>
<feature type="transmembrane region" description="Helical" evidence="1">
    <location>
        <begin position="191"/>
        <end position="212"/>
    </location>
</feature>
<feature type="transmembrane region" description="Helical" evidence="1">
    <location>
        <begin position="12"/>
        <end position="31"/>
    </location>
</feature>
<gene>
    <name evidence="2" type="ORF">SG0102_07650</name>
</gene>
<sequence length="221" mass="25946">MKVKRIKWLYRLLYIMLLTYGLSLDYASWLNHPHNEFLVYYTSQSNLLCLGMMILLFVQTTRELLMKRESGHLLVVPQYLISIYILITCLIYNVLLGNPFSASYWTRNSYNWIIHLAGPILFILDFFLFSKAGKLKKTTPLWIIIYPYIYVLFILIRGIMLNHTYHGHIPASYVVYPYFFLDVSHLGYSGVFLWVGILTIVFIALGYLFYAIDRLKTPKAA</sequence>
<feature type="transmembrane region" description="Helical" evidence="1">
    <location>
        <begin position="112"/>
        <end position="129"/>
    </location>
</feature>
<accession>A0A3G9JIS1</accession>
<reference evidence="2 3" key="1">
    <citation type="submission" date="2018-11" db="EMBL/GenBank/DDBJ databases">
        <title>Novel Erysipelotrichaceae bacterium isolated from small intestine of a swine.</title>
        <authorList>
            <person name="Kim J.S."/>
            <person name="Choe H."/>
            <person name="Lee Y.R."/>
            <person name="Kim K.M."/>
            <person name="Park D.S."/>
        </authorList>
    </citation>
    <scope>NUCLEOTIDE SEQUENCE [LARGE SCALE GENOMIC DNA]</scope>
    <source>
        <strain evidence="2 3">SG0102</strain>
    </source>
</reference>